<organism evidence="1 2">
    <name type="scientific">Reinekea blandensis MED297</name>
    <dbReference type="NCBI Taxonomy" id="314283"/>
    <lineage>
        <taxon>Bacteria</taxon>
        <taxon>Pseudomonadati</taxon>
        <taxon>Pseudomonadota</taxon>
        <taxon>Gammaproteobacteria</taxon>
        <taxon>Oceanospirillales</taxon>
        <taxon>Saccharospirillaceae</taxon>
        <taxon>Reinekea</taxon>
    </lineage>
</organism>
<name>A4BK08_9GAMM</name>
<dbReference type="EMBL" id="AAOE01000039">
    <property type="protein sequence ID" value="EAR07541.1"/>
    <property type="molecule type" value="Genomic_DNA"/>
</dbReference>
<keyword evidence="2" id="KW-1185">Reference proteome</keyword>
<protein>
    <submittedName>
        <fullName evidence="1">Uncharacterized protein</fullName>
    </submittedName>
</protein>
<dbReference type="HOGENOM" id="CLU_089271_0_0_6"/>
<dbReference type="AlphaFoldDB" id="A4BK08"/>
<gene>
    <name evidence="1" type="ORF">MED297_04714</name>
</gene>
<evidence type="ECO:0000313" key="2">
    <source>
        <dbReference type="Proteomes" id="UP000005953"/>
    </source>
</evidence>
<sequence length="204" mass="23027">MMCLCLTSALFAADYQSASFQQAYEDFMLVSSDEGGSSKKLVSDWQTIVDDDKRDPFTLVMLGSSQTLRGRDAWMPWSKMEHTETGLDTMAAAVRLLTPEHRTMSFQGMPVVFHVKTMAAVTFIQVPEFFGRYEDSFYLFQDVLSDEQFLALPAPAKSFAYYYGIRAARAVEQETQADEWLETLAALPGDDRYIQSAREAESAQ</sequence>
<dbReference type="STRING" id="314283.MED297_04714"/>
<proteinExistence type="predicted"/>
<reference evidence="1 2" key="1">
    <citation type="submission" date="2006-02" db="EMBL/GenBank/DDBJ databases">
        <authorList>
            <person name="Pinhassi J."/>
            <person name="Pedros-Alio C."/>
            <person name="Ferriera S."/>
            <person name="Johnson J."/>
            <person name="Kravitz S."/>
            <person name="Halpern A."/>
            <person name="Remington K."/>
            <person name="Beeson K."/>
            <person name="Tran B."/>
            <person name="Rogers Y.-H."/>
            <person name="Friedman R."/>
            <person name="Venter J.C."/>
        </authorList>
    </citation>
    <scope>NUCLEOTIDE SEQUENCE [LARGE SCALE GENOMIC DNA]</scope>
    <source>
        <strain evidence="1 2">MED297</strain>
    </source>
</reference>
<accession>A4BK08</accession>
<dbReference type="Proteomes" id="UP000005953">
    <property type="component" value="Unassembled WGS sequence"/>
</dbReference>
<comment type="caution">
    <text evidence="1">The sequence shown here is derived from an EMBL/GenBank/DDBJ whole genome shotgun (WGS) entry which is preliminary data.</text>
</comment>
<evidence type="ECO:0000313" key="1">
    <source>
        <dbReference type="EMBL" id="EAR07541.1"/>
    </source>
</evidence>